<dbReference type="FunFam" id="1.10.10.750:FF:000001">
    <property type="entry name" value="TBC1 domain family member 10A"/>
    <property type="match status" value="1"/>
</dbReference>
<sequence>MSLQKSIKSTGDRGDQADNTSICSSVTTQPDRHGFFGGAQYSPEPKRTLSPSTILKREQKWLRMLNNWEAFMSKNYRKVRERCRKGIPASVRPKAWLYLCGGQLLLEKHPHEYEELLRAPGDPKCMDDIRKDLHRQFPYHEMFIREEGLGQQELFSVLKAYSVLNPKVGYFQAQAPVAAFLLMHMPAVQAFWCLVSISDKYLSGYYNPGLEVLQRDGDILQALLRRTAPAVHRHLARHKVEPVLYATEWFLCALTRTLPWDSLLRVWDCFLCEGVKVLFKAALVILAGTLGDAGARKRAAGLCETLQLLRHPPPDVLAERYLLTRMQRLPLSEDDFELEHQRQTARRRALRDRDRDRSGS</sequence>
<feature type="region of interest" description="Disordered" evidence="2">
    <location>
        <begin position="1"/>
        <end position="50"/>
    </location>
</feature>
<dbReference type="Pfam" id="PF00566">
    <property type="entry name" value="RabGAP-TBC"/>
    <property type="match status" value="1"/>
</dbReference>
<feature type="domain" description="Rab-GAP TBC" evidence="3">
    <location>
        <begin position="86"/>
        <end position="274"/>
    </location>
</feature>
<dbReference type="SUPFAM" id="SSF47923">
    <property type="entry name" value="Ypt/Rab-GAP domain of gyp1p"/>
    <property type="match status" value="2"/>
</dbReference>
<keyword evidence="5" id="KW-1185">Reference proteome</keyword>
<dbReference type="Proteomes" id="UP001314205">
    <property type="component" value="Unassembled WGS sequence"/>
</dbReference>
<dbReference type="InterPro" id="IPR000195">
    <property type="entry name" value="Rab-GAP-TBC_dom"/>
</dbReference>
<dbReference type="Gene3D" id="1.10.472.80">
    <property type="entry name" value="Ypt/Rab-GAP domain of gyp1p, domain 3"/>
    <property type="match status" value="1"/>
</dbReference>
<keyword evidence="1" id="KW-0343">GTPase activation</keyword>
<dbReference type="GO" id="GO:0005886">
    <property type="term" value="C:plasma membrane"/>
    <property type="evidence" value="ECO:0007669"/>
    <property type="project" value="UniProtKB-ARBA"/>
</dbReference>
<dbReference type="GO" id="GO:0005096">
    <property type="term" value="F:GTPase activator activity"/>
    <property type="evidence" value="ECO:0007669"/>
    <property type="project" value="UniProtKB-KW"/>
</dbReference>
<accession>A0AAV1L792</accession>
<dbReference type="PANTHER" id="PTHR47219">
    <property type="entry name" value="RAB GTPASE-ACTIVATING PROTEIN 1-LIKE"/>
    <property type="match status" value="1"/>
</dbReference>
<dbReference type="InterPro" id="IPR035969">
    <property type="entry name" value="Rab-GAP_TBC_sf"/>
</dbReference>
<name>A0AAV1L792_9NEOP</name>
<dbReference type="PANTHER" id="PTHR47219:SF4">
    <property type="entry name" value="TBC1 DOMAIN FAMILY MEMBER 10A"/>
    <property type="match status" value="1"/>
</dbReference>
<evidence type="ECO:0000313" key="5">
    <source>
        <dbReference type="Proteomes" id="UP001314205"/>
    </source>
</evidence>
<dbReference type="FunFam" id="1.10.8.270:FF:000007">
    <property type="entry name" value="TBC1 domain family member 10A"/>
    <property type="match status" value="1"/>
</dbReference>
<dbReference type="AlphaFoldDB" id="A0AAV1L792"/>
<gene>
    <name evidence="4" type="ORF">PARMNEM_LOCUS10343</name>
</gene>
<protein>
    <recommendedName>
        <fullName evidence="3">Rab-GAP TBC domain-containing protein</fullName>
    </recommendedName>
</protein>
<dbReference type="SMART" id="SM00164">
    <property type="entry name" value="TBC"/>
    <property type="match status" value="1"/>
</dbReference>
<evidence type="ECO:0000256" key="2">
    <source>
        <dbReference type="SAM" id="MobiDB-lite"/>
    </source>
</evidence>
<dbReference type="Gene3D" id="1.10.8.270">
    <property type="entry name" value="putative rabgap domain of human tbc1 domain family member 14 like domains"/>
    <property type="match status" value="1"/>
</dbReference>
<evidence type="ECO:0000259" key="3">
    <source>
        <dbReference type="PROSITE" id="PS50086"/>
    </source>
</evidence>
<proteinExistence type="predicted"/>
<dbReference type="EMBL" id="CAVLGL010000085">
    <property type="protein sequence ID" value="CAK1589907.1"/>
    <property type="molecule type" value="Genomic_DNA"/>
</dbReference>
<reference evidence="4 5" key="1">
    <citation type="submission" date="2023-11" db="EMBL/GenBank/DDBJ databases">
        <authorList>
            <person name="Hedman E."/>
            <person name="Englund M."/>
            <person name="Stromberg M."/>
            <person name="Nyberg Akerstrom W."/>
            <person name="Nylinder S."/>
            <person name="Jareborg N."/>
            <person name="Kallberg Y."/>
            <person name="Kronander E."/>
        </authorList>
    </citation>
    <scope>NUCLEOTIDE SEQUENCE [LARGE SCALE GENOMIC DNA]</scope>
</reference>
<dbReference type="GO" id="GO:0031267">
    <property type="term" value="F:small GTPase binding"/>
    <property type="evidence" value="ECO:0007669"/>
    <property type="project" value="TreeGrafter"/>
</dbReference>
<dbReference type="InterPro" id="IPR050302">
    <property type="entry name" value="Rab_GAP_TBC_domain"/>
</dbReference>
<dbReference type="Gene3D" id="1.10.10.750">
    <property type="entry name" value="Ypt/Rab-GAP domain of gyp1p, domain 1"/>
    <property type="match status" value="1"/>
</dbReference>
<comment type="caution">
    <text evidence="4">The sequence shown here is derived from an EMBL/GenBank/DDBJ whole genome shotgun (WGS) entry which is preliminary data.</text>
</comment>
<dbReference type="PROSITE" id="PS50086">
    <property type="entry name" value="TBC_RABGAP"/>
    <property type="match status" value="1"/>
</dbReference>
<evidence type="ECO:0000256" key="1">
    <source>
        <dbReference type="ARBA" id="ARBA00022468"/>
    </source>
</evidence>
<organism evidence="4 5">
    <name type="scientific">Parnassius mnemosyne</name>
    <name type="common">clouded apollo</name>
    <dbReference type="NCBI Taxonomy" id="213953"/>
    <lineage>
        <taxon>Eukaryota</taxon>
        <taxon>Metazoa</taxon>
        <taxon>Ecdysozoa</taxon>
        <taxon>Arthropoda</taxon>
        <taxon>Hexapoda</taxon>
        <taxon>Insecta</taxon>
        <taxon>Pterygota</taxon>
        <taxon>Neoptera</taxon>
        <taxon>Endopterygota</taxon>
        <taxon>Lepidoptera</taxon>
        <taxon>Glossata</taxon>
        <taxon>Ditrysia</taxon>
        <taxon>Papilionoidea</taxon>
        <taxon>Papilionidae</taxon>
        <taxon>Parnassiinae</taxon>
        <taxon>Parnassini</taxon>
        <taxon>Parnassius</taxon>
        <taxon>Driopa</taxon>
    </lineage>
</organism>
<evidence type="ECO:0000313" key="4">
    <source>
        <dbReference type="EMBL" id="CAK1589907.1"/>
    </source>
</evidence>
<dbReference type="FunFam" id="1.10.472.80:FF:000008">
    <property type="entry name" value="TBC1 domain family member 10A"/>
    <property type="match status" value="1"/>
</dbReference>
<feature type="compositionally biased region" description="Polar residues" evidence="2">
    <location>
        <begin position="17"/>
        <end position="29"/>
    </location>
</feature>